<dbReference type="STRING" id="1423796.FC24_GL000960"/>
<name>A0A0R2CMS5_9LACO</name>
<organism evidence="1 2">
    <name type="scientific">Loigolactobacillus rennini DSM 20253</name>
    <dbReference type="NCBI Taxonomy" id="1423796"/>
    <lineage>
        <taxon>Bacteria</taxon>
        <taxon>Bacillati</taxon>
        <taxon>Bacillota</taxon>
        <taxon>Bacilli</taxon>
        <taxon>Lactobacillales</taxon>
        <taxon>Lactobacillaceae</taxon>
        <taxon>Loigolactobacillus</taxon>
    </lineage>
</organism>
<evidence type="ECO:0000313" key="2">
    <source>
        <dbReference type="Proteomes" id="UP000051638"/>
    </source>
</evidence>
<gene>
    <name evidence="1" type="ORF">FC24_GL000960</name>
</gene>
<dbReference type="Proteomes" id="UP000051638">
    <property type="component" value="Unassembled WGS sequence"/>
</dbReference>
<accession>A0A0R2CMS5</accession>
<keyword evidence="2" id="KW-1185">Reference proteome</keyword>
<sequence length="193" mass="21663">MQKQLIRMRTNAEPAIVKYVRAGNFEIKPWRDGAQDAMFTIPFENPSGYKYSLFNSDKLDSSNEDGWQMGMNLPSNDTLSYHFTTSNFKVFNASDITIDPYYQRHELSIISKYTGSYLQLTNTTNNTSWRLNKSSKGGNTVILNGITTTVDGKPASNLTDYGNLALEPGYNNIKVSGATKMAITFSFPFIYLG</sequence>
<dbReference type="PATRIC" id="fig|1423796.3.peg.982"/>
<protein>
    <submittedName>
        <fullName evidence="1">Uncharacterized protein</fullName>
    </submittedName>
</protein>
<reference evidence="1 2" key="1">
    <citation type="journal article" date="2015" name="Genome Announc.">
        <title>Expanding the biotechnology potential of lactobacilli through comparative genomics of 213 strains and associated genera.</title>
        <authorList>
            <person name="Sun Z."/>
            <person name="Harris H.M."/>
            <person name="McCann A."/>
            <person name="Guo C."/>
            <person name="Argimon S."/>
            <person name="Zhang W."/>
            <person name="Yang X."/>
            <person name="Jeffery I.B."/>
            <person name="Cooney J.C."/>
            <person name="Kagawa T.F."/>
            <person name="Liu W."/>
            <person name="Song Y."/>
            <person name="Salvetti E."/>
            <person name="Wrobel A."/>
            <person name="Rasinkangas P."/>
            <person name="Parkhill J."/>
            <person name="Rea M.C."/>
            <person name="O'Sullivan O."/>
            <person name="Ritari J."/>
            <person name="Douillard F.P."/>
            <person name="Paul Ross R."/>
            <person name="Yang R."/>
            <person name="Briner A.E."/>
            <person name="Felis G.E."/>
            <person name="de Vos W.M."/>
            <person name="Barrangou R."/>
            <person name="Klaenhammer T.R."/>
            <person name="Caufield P.W."/>
            <person name="Cui Y."/>
            <person name="Zhang H."/>
            <person name="O'Toole P.W."/>
        </authorList>
    </citation>
    <scope>NUCLEOTIDE SEQUENCE [LARGE SCALE GENOMIC DNA]</scope>
    <source>
        <strain evidence="1 2">DSM 20253</strain>
    </source>
</reference>
<dbReference type="EMBL" id="AYYI01000106">
    <property type="protein sequence ID" value="KRM92791.1"/>
    <property type="molecule type" value="Genomic_DNA"/>
</dbReference>
<proteinExistence type="predicted"/>
<dbReference type="AlphaFoldDB" id="A0A0R2CMS5"/>
<comment type="caution">
    <text evidence="1">The sequence shown here is derived from an EMBL/GenBank/DDBJ whole genome shotgun (WGS) entry which is preliminary data.</text>
</comment>
<evidence type="ECO:0000313" key="1">
    <source>
        <dbReference type="EMBL" id="KRM92791.1"/>
    </source>
</evidence>